<evidence type="ECO:0000313" key="1">
    <source>
        <dbReference type="EMBL" id="KAF0929072.1"/>
    </source>
</evidence>
<reference evidence="1 2" key="1">
    <citation type="submission" date="2019-11" db="EMBL/GenBank/DDBJ databases">
        <title>Whole genome sequence of Oryza granulata.</title>
        <authorList>
            <person name="Li W."/>
        </authorList>
    </citation>
    <scope>NUCLEOTIDE SEQUENCE [LARGE SCALE GENOMIC DNA]</scope>
    <source>
        <strain evidence="2">cv. Menghai</strain>
        <tissue evidence="1">Leaf</tissue>
    </source>
</reference>
<dbReference type="InterPro" id="IPR036259">
    <property type="entry name" value="MFS_trans_sf"/>
</dbReference>
<evidence type="ECO:0000313" key="2">
    <source>
        <dbReference type="Proteomes" id="UP000479710"/>
    </source>
</evidence>
<keyword evidence="2" id="KW-1185">Reference proteome</keyword>
<gene>
    <name evidence="1" type="ORF">E2562_015187</name>
</gene>
<comment type="caution">
    <text evidence="1">The sequence shown here is derived from an EMBL/GenBank/DDBJ whole genome shotgun (WGS) entry which is preliminary data.</text>
</comment>
<accession>A0A6G1EWY2</accession>
<proteinExistence type="predicted"/>
<organism evidence="1 2">
    <name type="scientific">Oryza meyeriana var. granulata</name>
    <dbReference type="NCBI Taxonomy" id="110450"/>
    <lineage>
        <taxon>Eukaryota</taxon>
        <taxon>Viridiplantae</taxon>
        <taxon>Streptophyta</taxon>
        <taxon>Embryophyta</taxon>
        <taxon>Tracheophyta</taxon>
        <taxon>Spermatophyta</taxon>
        <taxon>Magnoliopsida</taxon>
        <taxon>Liliopsida</taxon>
        <taxon>Poales</taxon>
        <taxon>Poaceae</taxon>
        <taxon>BOP clade</taxon>
        <taxon>Oryzoideae</taxon>
        <taxon>Oryzeae</taxon>
        <taxon>Oryzinae</taxon>
        <taxon>Oryza</taxon>
        <taxon>Oryza meyeriana</taxon>
    </lineage>
</organism>
<dbReference type="Proteomes" id="UP000479710">
    <property type="component" value="Unassembled WGS sequence"/>
</dbReference>
<dbReference type="AlphaFoldDB" id="A0A6G1EWY2"/>
<sequence>MAQATCHGGAVTTCSPPRARVVLFYAALYLLALAQGFHTPCAEDFGADHYVNNNVGWTVLGFNLVDYV</sequence>
<dbReference type="Gene3D" id="1.20.1250.20">
    <property type="entry name" value="MFS general substrate transporter like domains"/>
    <property type="match status" value="1"/>
</dbReference>
<protein>
    <submittedName>
        <fullName evidence="1">Uncharacterized protein</fullName>
    </submittedName>
</protein>
<name>A0A6G1EWY2_9ORYZ</name>
<dbReference type="EMBL" id="SPHZ02000002">
    <property type="protein sequence ID" value="KAF0929072.1"/>
    <property type="molecule type" value="Genomic_DNA"/>
</dbReference>